<dbReference type="SUPFAM" id="SSF51735">
    <property type="entry name" value="NAD(P)-binding Rossmann-fold domains"/>
    <property type="match status" value="1"/>
</dbReference>
<dbReference type="InterPro" id="IPR036291">
    <property type="entry name" value="NAD(P)-bd_dom_sf"/>
</dbReference>
<protein>
    <submittedName>
        <fullName evidence="1">Uncharacterized protein</fullName>
    </submittedName>
</protein>
<organism evidence="1 2">
    <name type="scientific">Botryobasidium botryosum (strain FD-172 SS1)</name>
    <dbReference type="NCBI Taxonomy" id="930990"/>
    <lineage>
        <taxon>Eukaryota</taxon>
        <taxon>Fungi</taxon>
        <taxon>Dikarya</taxon>
        <taxon>Basidiomycota</taxon>
        <taxon>Agaricomycotina</taxon>
        <taxon>Agaricomycetes</taxon>
        <taxon>Cantharellales</taxon>
        <taxon>Botryobasidiaceae</taxon>
        <taxon>Botryobasidium</taxon>
    </lineage>
</organism>
<evidence type="ECO:0000313" key="2">
    <source>
        <dbReference type="Proteomes" id="UP000027195"/>
    </source>
</evidence>
<dbReference type="InterPro" id="IPR008949">
    <property type="entry name" value="Isoprenoid_synthase_dom_sf"/>
</dbReference>
<evidence type="ECO:0000313" key="1">
    <source>
        <dbReference type="EMBL" id="KDQ12608.1"/>
    </source>
</evidence>
<dbReference type="Proteomes" id="UP000027195">
    <property type="component" value="Unassembled WGS sequence"/>
</dbReference>
<dbReference type="HOGENOM" id="CLU_1250476_0_0_1"/>
<dbReference type="EMBL" id="KL198049">
    <property type="protein sequence ID" value="KDQ12608.1"/>
    <property type="molecule type" value="Genomic_DNA"/>
</dbReference>
<dbReference type="Gene3D" id="3.40.50.720">
    <property type="entry name" value="NAD(P)-binding Rossmann-like Domain"/>
    <property type="match status" value="1"/>
</dbReference>
<dbReference type="InParanoid" id="A0A067MA08"/>
<reference evidence="2" key="1">
    <citation type="journal article" date="2014" name="Proc. Natl. Acad. Sci. U.S.A.">
        <title>Extensive sampling of basidiomycete genomes demonstrates inadequacy of the white-rot/brown-rot paradigm for wood decay fungi.</title>
        <authorList>
            <person name="Riley R."/>
            <person name="Salamov A.A."/>
            <person name="Brown D.W."/>
            <person name="Nagy L.G."/>
            <person name="Floudas D."/>
            <person name="Held B.W."/>
            <person name="Levasseur A."/>
            <person name="Lombard V."/>
            <person name="Morin E."/>
            <person name="Otillar R."/>
            <person name="Lindquist E.A."/>
            <person name="Sun H."/>
            <person name="LaButti K.M."/>
            <person name="Schmutz J."/>
            <person name="Jabbour D."/>
            <person name="Luo H."/>
            <person name="Baker S.E."/>
            <person name="Pisabarro A.G."/>
            <person name="Walton J.D."/>
            <person name="Blanchette R.A."/>
            <person name="Henrissat B."/>
            <person name="Martin F."/>
            <person name="Cullen D."/>
            <person name="Hibbett D.S."/>
            <person name="Grigoriev I.V."/>
        </authorList>
    </citation>
    <scope>NUCLEOTIDE SEQUENCE [LARGE SCALE GENOMIC DNA]</scope>
    <source>
        <strain evidence="2">FD-172 SS1</strain>
    </source>
</reference>
<keyword evidence="2" id="KW-1185">Reference proteome</keyword>
<name>A0A067MA08_BOTB1</name>
<dbReference type="OrthoDB" id="9876299at2759"/>
<accession>A0A067MA08</accession>
<dbReference type="Gene3D" id="1.10.600.10">
    <property type="entry name" value="Farnesyl Diphosphate Synthase"/>
    <property type="match status" value="1"/>
</dbReference>
<sequence length="221" mass="24764">MSSTLGSPTLLDAAWHKTTCYSISKAGLNTLWMAASRSPFRISWVKTDLGGEDAPGDVGGSVSKLLELLERARMKGSGTFVDNEGERLLCVHSATFRDSRHRWRLKRFRRNHNCPLQHHQNLYLRLLTFNMPLPSPRFRLPDIEAMCPYKVRASPYYDVAECNAWVCGVLESDAAVKTYRSARFPLLGVLTSPDADHAGLRLAGGFTFMLFLLDDDLDVEG</sequence>
<dbReference type="AlphaFoldDB" id="A0A067MA08"/>
<proteinExistence type="predicted"/>
<dbReference type="SUPFAM" id="SSF48576">
    <property type="entry name" value="Terpenoid synthases"/>
    <property type="match status" value="1"/>
</dbReference>
<gene>
    <name evidence="1" type="ORF">BOTBODRAFT_45726</name>
</gene>